<dbReference type="PANTHER" id="PTHR43255:SF1">
    <property type="entry name" value="IRON-SULFUR-BINDING OXIDOREDUCTASE FADF-RELATED"/>
    <property type="match status" value="1"/>
</dbReference>
<evidence type="ECO:0000313" key="7">
    <source>
        <dbReference type="EMBL" id="GAG54776.1"/>
    </source>
</evidence>
<dbReference type="AlphaFoldDB" id="X1A3F8"/>
<accession>X1A3F8</accession>
<dbReference type="GO" id="GO:0016491">
    <property type="term" value="F:oxidoreductase activity"/>
    <property type="evidence" value="ECO:0007669"/>
    <property type="project" value="UniProtKB-KW"/>
</dbReference>
<comment type="caution">
    <text evidence="7">The sequence shown here is derived from an EMBL/GenBank/DDBJ whole genome shotgun (WGS) entry which is preliminary data.</text>
</comment>
<gene>
    <name evidence="7" type="ORF">S01H4_19148</name>
</gene>
<evidence type="ECO:0000256" key="3">
    <source>
        <dbReference type="ARBA" id="ARBA00023002"/>
    </source>
</evidence>
<keyword evidence="1" id="KW-0004">4Fe-4S</keyword>
<evidence type="ECO:0000256" key="1">
    <source>
        <dbReference type="ARBA" id="ARBA00022485"/>
    </source>
</evidence>
<keyword evidence="3" id="KW-0560">Oxidoreductase</keyword>
<dbReference type="InterPro" id="IPR004017">
    <property type="entry name" value="Cys_rich_dom"/>
</dbReference>
<dbReference type="InterPro" id="IPR051460">
    <property type="entry name" value="HdrC_iron-sulfur_subunit"/>
</dbReference>
<evidence type="ECO:0000256" key="4">
    <source>
        <dbReference type="ARBA" id="ARBA00023004"/>
    </source>
</evidence>
<feature type="non-terminal residue" evidence="7">
    <location>
        <position position="1"/>
    </location>
</feature>
<name>X1A3F8_9ZZZZ</name>
<protein>
    <recommendedName>
        <fullName evidence="6">Cysteine-rich domain-containing protein</fullName>
    </recommendedName>
</protein>
<keyword evidence="5" id="KW-0411">Iron-sulfur</keyword>
<reference evidence="7" key="1">
    <citation type="journal article" date="2014" name="Front. Microbiol.">
        <title>High frequency of phylogenetically diverse reductive dehalogenase-homologous genes in deep subseafloor sedimentary metagenomes.</title>
        <authorList>
            <person name="Kawai M."/>
            <person name="Futagami T."/>
            <person name="Toyoda A."/>
            <person name="Takaki Y."/>
            <person name="Nishi S."/>
            <person name="Hori S."/>
            <person name="Arai W."/>
            <person name="Tsubouchi T."/>
            <person name="Morono Y."/>
            <person name="Uchiyama I."/>
            <person name="Ito T."/>
            <person name="Fujiyama A."/>
            <person name="Inagaki F."/>
            <person name="Takami H."/>
        </authorList>
    </citation>
    <scope>NUCLEOTIDE SEQUENCE</scope>
    <source>
        <strain evidence="7">Expedition CK06-06</strain>
    </source>
</reference>
<dbReference type="Pfam" id="PF02754">
    <property type="entry name" value="CCG"/>
    <property type="match status" value="2"/>
</dbReference>
<feature type="domain" description="Cysteine-rich" evidence="6">
    <location>
        <begin position="12"/>
        <end position="97"/>
    </location>
</feature>
<dbReference type="GO" id="GO:0051539">
    <property type="term" value="F:4 iron, 4 sulfur cluster binding"/>
    <property type="evidence" value="ECO:0007669"/>
    <property type="project" value="UniProtKB-KW"/>
</dbReference>
<keyword evidence="4" id="KW-0408">Iron</keyword>
<evidence type="ECO:0000256" key="2">
    <source>
        <dbReference type="ARBA" id="ARBA00022723"/>
    </source>
</evidence>
<dbReference type="GO" id="GO:0005886">
    <property type="term" value="C:plasma membrane"/>
    <property type="evidence" value="ECO:0007669"/>
    <property type="project" value="TreeGrafter"/>
</dbReference>
<dbReference type="EMBL" id="BART01008520">
    <property type="protein sequence ID" value="GAG54776.1"/>
    <property type="molecule type" value="Genomic_DNA"/>
</dbReference>
<dbReference type="PANTHER" id="PTHR43255">
    <property type="entry name" value="IRON-SULFUR-BINDING OXIDOREDUCTASE FADF-RELATED-RELATED"/>
    <property type="match status" value="1"/>
</dbReference>
<sequence>GTGLKIKNSGEVAYFLGCLPLMENIFYKNDINYTDTAKTIIGLLNEAEIVPVVLNEKCCGHDALWGEGDFQTFKELADYNVKLYRDAGVKTIIVGCAEGYRTWKFDYPKIIKDFDFEVVHFSEYFLREKILEKIRVPQETKIKVTYHDSCRLGRLADKVYEAPRELIKLIPGVELVEMENIKDDANCCGVSAFMGGT</sequence>
<evidence type="ECO:0000256" key="5">
    <source>
        <dbReference type="ARBA" id="ARBA00023014"/>
    </source>
</evidence>
<keyword evidence="2" id="KW-0479">Metal-binding</keyword>
<dbReference type="GO" id="GO:0046872">
    <property type="term" value="F:metal ion binding"/>
    <property type="evidence" value="ECO:0007669"/>
    <property type="project" value="UniProtKB-KW"/>
</dbReference>
<evidence type="ECO:0000259" key="6">
    <source>
        <dbReference type="Pfam" id="PF02754"/>
    </source>
</evidence>
<proteinExistence type="predicted"/>
<feature type="domain" description="Cysteine-rich" evidence="6">
    <location>
        <begin position="144"/>
        <end position="194"/>
    </location>
</feature>
<organism evidence="7">
    <name type="scientific">marine sediment metagenome</name>
    <dbReference type="NCBI Taxonomy" id="412755"/>
    <lineage>
        <taxon>unclassified sequences</taxon>
        <taxon>metagenomes</taxon>
        <taxon>ecological metagenomes</taxon>
    </lineage>
</organism>